<dbReference type="Proteomes" id="UP000237340">
    <property type="component" value="Unassembled WGS sequence"/>
</dbReference>
<dbReference type="AlphaFoldDB" id="A0A2S3ZBH5"/>
<feature type="coiled-coil region" evidence="1">
    <location>
        <begin position="68"/>
        <end position="95"/>
    </location>
</feature>
<reference evidence="2 3" key="1">
    <citation type="submission" date="2018-01" db="EMBL/GenBank/DDBJ databases">
        <title>Cryobacterium sp. nov., from glaciers in China.</title>
        <authorList>
            <person name="Liu Q."/>
            <person name="Xin Y.-H."/>
        </authorList>
    </citation>
    <scope>NUCLEOTIDE SEQUENCE [LARGE SCALE GENOMIC DNA]</scope>
    <source>
        <strain evidence="2 3">TMN-42</strain>
    </source>
</reference>
<sequence length="126" mass="14183">MVAVTYTSQAHKEGRWWVVQNDQVPGAISQVTRLDQAAEAQREAIAFVEDVSADSIEVLVRVSISPEIDREVQEASALREEAQEREQRASELRRGVARRLEADGYTIRDIGVVLGVSYQRVHQLTH</sequence>
<keyword evidence="1" id="KW-0175">Coiled coil</keyword>
<accession>A0A2S3ZBH5</accession>
<name>A0A2S3ZBH5_9MICO</name>
<dbReference type="EMBL" id="PPXD01000024">
    <property type="protein sequence ID" value="POH62939.1"/>
    <property type="molecule type" value="Genomic_DNA"/>
</dbReference>
<proteinExistence type="predicted"/>
<evidence type="ECO:0000256" key="1">
    <source>
        <dbReference type="SAM" id="Coils"/>
    </source>
</evidence>
<protein>
    <submittedName>
        <fullName evidence="2">Uncharacterized protein</fullName>
    </submittedName>
</protein>
<keyword evidence="3" id="KW-1185">Reference proteome</keyword>
<gene>
    <name evidence="2" type="ORF">C3B61_14750</name>
</gene>
<evidence type="ECO:0000313" key="3">
    <source>
        <dbReference type="Proteomes" id="UP000237340"/>
    </source>
</evidence>
<organism evidence="2 3">
    <name type="scientific">Cryobacterium zongtaii</name>
    <dbReference type="NCBI Taxonomy" id="1259217"/>
    <lineage>
        <taxon>Bacteria</taxon>
        <taxon>Bacillati</taxon>
        <taxon>Actinomycetota</taxon>
        <taxon>Actinomycetes</taxon>
        <taxon>Micrococcales</taxon>
        <taxon>Microbacteriaceae</taxon>
        <taxon>Cryobacterium</taxon>
    </lineage>
</organism>
<evidence type="ECO:0000313" key="2">
    <source>
        <dbReference type="EMBL" id="POH62939.1"/>
    </source>
</evidence>
<comment type="caution">
    <text evidence="2">The sequence shown here is derived from an EMBL/GenBank/DDBJ whole genome shotgun (WGS) entry which is preliminary data.</text>
</comment>